<evidence type="ECO:0000313" key="1">
    <source>
        <dbReference type="EMBL" id="VEU74567.1"/>
    </source>
</evidence>
<reference evidence="1 2" key="1">
    <citation type="submission" date="2019-01" db="EMBL/GenBank/DDBJ databases">
        <authorList>
            <consortium name="Pathogen Informatics"/>
        </authorList>
    </citation>
    <scope>NUCLEOTIDE SEQUENCE [LARGE SCALE GENOMIC DNA]</scope>
    <source>
        <strain evidence="1 2">NCTC10181</strain>
    </source>
</reference>
<dbReference type="KEGG" id="mcit:NCTC10181_00421"/>
<proteinExistence type="predicted"/>
<name>A0A449B1T5_9BACT</name>
<protein>
    <submittedName>
        <fullName evidence="1">Nucleotidyl transferase of uncharacterized function (DUF1814)</fullName>
    </submittedName>
</protein>
<accession>A0A449B1T5</accession>
<dbReference type="OrthoDB" id="9780929at2"/>
<keyword evidence="1" id="KW-0808">Transferase</keyword>
<dbReference type="Pfam" id="PF08843">
    <property type="entry name" value="AbiEii"/>
    <property type="match status" value="1"/>
</dbReference>
<dbReference type="Gene3D" id="3.10.450.620">
    <property type="entry name" value="JHP933, nucleotidyltransferase-like core domain"/>
    <property type="match status" value="1"/>
</dbReference>
<dbReference type="AlphaFoldDB" id="A0A449B1T5"/>
<evidence type="ECO:0000313" key="2">
    <source>
        <dbReference type="Proteomes" id="UP000290985"/>
    </source>
</evidence>
<dbReference type="EMBL" id="LR215036">
    <property type="protein sequence ID" value="VEU74567.1"/>
    <property type="molecule type" value="Genomic_DNA"/>
</dbReference>
<organism evidence="1 2">
    <name type="scientific">Mycoplasmopsis citelli</name>
    <dbReference type="NCBI Taxonomy" id="171281"/>
    <lineage>
        <taxon>Bacteria</taxon>
        <taxon>Bacillati</taxon>
        <taxon>Mycoplasmatota</taxon>
        <taxon>Mycoplasmoidales</taxon>
        <taxon>Metamycoplasmataceae</taxon>
        <taxon>Mycoplasmopsis</taxon>
    </lineage>
</organism>
<sequence>MKKTKIHNYFTLSAEQKDFVIERTVRKLKTSLAVIEKDLWVCILLKYLFNDFKYKDYLVFKGGTSLSKVYNLIERFSEDIDLALNWEVLGYPQKEPYEARSYTKQEKYLDKLNENTSEFLKNEVIPVIESDLNSLLKNTNLKFYIDAKNPQSILFDYPKEYDLDPSILSVIKLEIGAVAEPIPFEEKEISTYISQANPQSFLEKISVRVVDPIRTFYEKIAILHKEANRTNGNYPNRYSRHYYDVYKMLQSNLKQRSFQNLEILESVIEFLKKFYRANFAKYDDIYQAMLKLVPSTEAIEFFKNDYNQTKSMIFGEQVSFDEILKTLQAYESELNLVIKSFDKWSNKTI</sequence>
<dbReference type="InterPro" id="IPR014942">
    <property type="entry name" value="AbiEii"/>
</dbReference>
<dbReference type="Proteomes" id="UP000290985">
    <property type="component" value="Chromosome"/>
</dbReference>
<gene>
    <name evidence="1" type="ORF">NCTC10181_00421</name>
</gene>
<dbReference type="RefSeq" id="WP_129725383.1">
    <property type="nucleotide sequence ID" value="NZ_LR215036.1"/>
</dbReference>
<dbReference type="GO" id="GO:0016740">
    <property type="term" value="F:transferase activity"/>
    <property type="evidence" value="ECO:0007669"/>
    <property type="project" value="UniProtKB-KW"/>
</dbReference>
<keyword evidence="2" id="KW-1185">Reference proteome</keyword>